<dbReference type="EMBL" id="JBHSQJ010000110">
    <property type="protein sequence ID" value="MFC5910342.1"/>
    <property type="molecule type" value="Genomic_DNA"/>
</dbReference>
<dbReference type="InterPro" id="IPR028994">
    <property type="entry name" value="Integrin_alpha_N"/>
</dbReference>
<evidence type="ECO:0000256" key="2">
    <source>
        <dbReference type="ARBA" id="ARBA00023157"/>
    </source>
</evidence>
<protein>
    <submittedName>
        <fullName evidence="5">FG-GAP-like repeat-containing protein</fullName>
    </submittedName>
</protein>
<keyword evidence="2" id="KW-1015">Disulfide bond</keyword>
<accession>A0ABW1G9R3</accession>
<dbReference type="Gene3D" id="2.130.10.130">
    <property type="entry name" value="Integrin alpha, N-terminal"/>
    <property type="match status" value="1"/>
</dbReference>
<dbReference type="SUPFAM" id="SSF69318">
    <property type="entry name" value="Integrin alpha N-terminal domain"/>
    <property type="match status" value="2"/>
</dbReference>
<sequence>ATAAANPRLKTLTLAAATKGVKLSADTAGNITANDAHGPVFTAPAPVMWDSTTTPTGTTAPAVRATAVPGTGQTVDPATGEPATSSTRGPGEHARTATLHAKATARSITLTPDASLLTGHATKYPVYIDPFVTPSAPSSLQEWTYTNSYYDTQNFWRTTDDLRVGYTDDPTYPPTYTARSYLQINVPSGLHGAKILSSQLNITEDWSWSCTPEAVQLWTTSSGISQNTTWSNQPSPAGEVDSQTVAHGWSSSCPNAGVGFDLNSSGYKNFNGKTVMQNAADSGASSLTFVLKAGSETNDLYWKKFQASTVKVSTTYDNPPSTPTSLSTSPSTSCSRLITVGDSDVYLFAKLTDKDGGSVGATFTARKNNSTGAVIGTPSTPGTYTTTSGQSLSYKLAKSTLESAAGNSPLTVYWDVSAYDGNYTSAAAHCSFVFDPARPSDTPNVTIPDNLVIGTPASGVTISCPTGGCTGTIPASYVWQLNGGPTQMVSADSQGNATITFTPNRRINVLTVNSLSTGGNYGLNPAEQSFDASPPATPPADGDLTGDGVPDQLTVGNQSGMPAGLWLSHEQDGSLTTVTAVDAGAAGTGVNTSGAPADFNGTQAFTGLFTGAAGSGLQDVFDYNPATGVGAIIPGNGDGTIDSSQEVSVTKDNLLDPNNNSPRQLANAGHTYTTTGTLPDLIGTSGDATDGYSLDLYAVFGGSVGQFLSYPLTNKSPDGTADWDQWTIATTQLSTGTAMFLWNKTTGDLYLWTNLAHQQDAGNNDYLTYTSHTLATGTWNKATNLTLQAADVNGDNNPDLWTVSSNGTVAAYTYDGTTLTAQPAKALVPEAHTWPLNDGTTGTATAAADTTGASSLTGGGAGATWDNTGLLSPSLHLDGTTTGFMSGSAALSVSSAFTLSLWAQPESFGQVIASQNGATNAGFLLYPQSNREWAFCLATSDTTRAYDCIAGGTAAIGEWAHLTITYDPATKAMTLYVGDRPVARGTHSAVSSSLFNGSFVLGNDMHSGSPADDYKGDISTVRIWRNAALTSSQVALMANLSIPDGPYTFADVADWNGDGHTDVIAADKTGNLWVYPGNGSGGFASDPLYIGTGFTGYTFAGVADFNGDGYKDLIALAPDGGLWLYPGDIGHDLNTTAIKFVSGWTGYQFAGVADFNGDGHQDILGADSSGNLYLYPGTGVGAGLGTRVQIGNGWGSYTFAGVADFNGDGHQDVLASDSSGNLWLYPGNGSNGFGARSQIGNGWTSSWTFAGVADFGSDGAPDLIARDSSTQLWCYVGNGTGGFSGTKINIGHGW</sequence>
<dbReference type="InterPro" id="IPR013517">
    <property type="entry name" value="FG-GAP"/>
</dbReference>
<dbReference type="PANTHER" id="PTHR44103">
    <property type="entry name" value="PROPROTEIN CONVERTASE P"/>
    <property type="match status" value="1"/>
</dbReference>
<dbReference type="Proteomes" id="UP001596174">
    <property type="component" value="Unassembled WGS sequence"/>
</dbReference>
<gene>
    <name evidence="5" type="ORF">ACFP3V_24355</name>
</gene>
<comment type="caution">
    <text evidence="5">The sequence shown here is derived from an EMBL/GenBank/DDBJ whole genome shotgun (WGS) entry which is preliminary data.</text>
</comment>
<dbReference type="InterPro" id="IPR006558">
    <property type="entry name" value="LamG-like"/>
</dbReference>
<feature type="non-terminal residue" evidence="5">
    <location>
        <position position="1"/>
    </location>
</feature>
<keyword evidence="6" id="KW-1185">Reference proteome</keyword>
<dbReference type="Gene3D" id="2.60.120.200">
    <property type="match status" value="1"/>
</dbReference>
<feature type="compositionally biased region" description="Polar residues" evidence="3">
    <location>
        <begin position="72"/>
        <end position="88"/>
    </location>
</feature>
<name>A0ABW1G9R3_9ACTN</name>
<dbReference type="InterPro" id="IPR007110">
    <property type="entry name" value="Ig-like_dom"/>
</dbReference>
<proteinExistence type="predicted"/>
<evidence type="ECO:0000313" key="5">
    <source>
        <dbReference type="EMBL" id="MFC5910342.1"/>
    </source>
</evidence>
<evidence type="ECO:0000256" key="3">
    <source>
        <dbReference type="SAM" id="MobiDB-lite"/>
    </source>
</evidence>
<dbReference type="RefSeq" id="WP_380587334.1">
    <property type="nucleotide sequence ID" value="NZ_JBHSQJ010000110.1"/>
</dbReference>
<feature type="region of interest" description="Disordered" evidence="3">
    <location>
        <begin position="69"/>
        <end position="93"/>
    </location>
</feature>
<dbReference type="PROSITE" id="PS50835">
    <property type="entry name" value="IG_LIKE"/>
    <property type="match status" value="1"/>
</dbReference>
<evidence type="ECO:0000313" key="6">
    <source>
        <dbReference type="Proteomes" id="UP001596174"/>
    </source>
</evidence>
<feature type="region of interest" description="Disordered" evidence="3">
    <location>
        <begin position="226"/>
        <end position="246"/>
    </location>
</feature>
<organism evidence="5 6">
    <name type="scientific">Streptacidiphilus monticola</name>
    <dbReference type="NCBI Taxonomy" id="2161674"/>
    <lineage>
        <taxon>Bacteria</taxon>
        <taxon>Bacillati</taxon>
        <taxon>Actinomycetota</taxon>
        <taxon>Actinomycetes</taxon>
        <taxon>Kitasatosporales</taxon>
        <taxon>Streptomycetaceae</taxon>
        <taxon>Streptacidiphilus</taxon>
    </lineage>
</organism>
<dbReference type="SMART" id="SM00560">
    <property type="entry name" value="LamGL"/>
    <property type="match status" value="1"/>
</dbReference>
<feature type="domain" description="Ig-like" evidence="4">
    <location>
        <begin position="443"/>
        <end position="521"/>
    </location>
</feature>
<evidence type="ECO:0000256" key="1">
    <source>
        <dbReference type="ARBA" id="ARBA00022729"/>
    </source>
</evidence>
<dbReference type="Pfam" id="PF13517">
    <property type="entry name" value="FG-GAP_3"/>
    <property type="match status" value="2"/>
</dbReference>
<dbReference type="Pfam" id="PF13385">
    <property type="entry name" value="Laminin_G_3"/>
    <property type="match status" value="1"/>
</dbReference>
<dbReference type="SUPFAM" id="SSF49899">
    <property type="entry name" value="Concanavalin A-like lectins/glucanases"/>
    <property type="match status" value="1"/>
</dbReference>
<reference evidence="6" key="1">
    <citation type="journal article" date="2019" name="Int. J. Syst. Evol. Microbiol.">
        <title>The Global Catalogue of Microorganisms (GCM) 10K type strain sequencing project: providing services to taxonomists for standard genome sequencing and annotation.</title>
        <authorList>
            <consortium name="The Broad Institute Genomics Platform"/>
            <consortium name="The Broad Institute Genome Sequencing Center for Infectious Disease"/>
            <person name="Wu L."/>
            <person name="Ma J."/>
        </authorList>
    </citation>
    <scope>NUCLEOTIDE SEQUENCE [LARGE SCALE GENOMIC DNA]</scope>
    <source>
        <strain evidence="6">JCM 4816</strain>
    </source>
</reference>
<dbReference type="InterPro" id="IPR013320">
    <property type="entry name" value="ConA-like_dom_sf"/>
</dbReference>
<keyword evidence="1" id="KW-0732">Signal</keyword>
<evidence type="ECO:0000259" key="4">
    <source>
        <dbReference type="PROSITE" id="PS50835"/>
    </source>
</evidence>
<dbReference type="PANTHER" id="PTHR44103:SF1">
    <property type="entry name" value="PROPROTEIN CONVERTASE P"/>
    <property type="match status" value="1"/>
</dbReference>
<feature type="region of interest" description="Disordered" evidence="3">
    <location>
        <begin position="522"/>
        <end position="547"/>
    </location>
</feature>